<accession>A0ABQ9XRH0</accession>
<gene>
    <name evidence="1" type="ORF">BLNAU_10954</name>
</gene>
<dbReference type="Proteomes" id="UP001281761">
    <property type="component" value="Unassembled WGS sequence"/>
</dbReference>
<name>A0ABQ9XRH0_9EUKA</name>
<comment type="caution">
    <text evidence="1">The sequence shown here is derived from an EMBL/GenBank/DDBJ whole genome shotgun (WGS) entry which is preliminary data.</text>
</comment>
<dbReference type="EMBL" id="JARBJD010000082">
    <property type="protein sequence ID" value="KAK2954137.1"/>
    <property type="molecule type" value="Genomic_DNA"/>
</dbReference>
<evidence type="ECO:0000313" key="2">
    <source>
        <dbReference type="Proteomes" id="UP001281761"/>
    </source>
</evidence>
<evidence type="ECO:0000313" key="1">
    <source>
        <dbReference type="EMBL" id="KAK2954137.1"/>
    </source>
</evidence>
<keyword evidence="2" id="KW-1185">Reference proteome</keyword>
<protein>
    <submittedName>
        <fullName evidence="1">Uncharacterized protein</fullName>
    </submittedName>
</protein>
<organism evidence="1 2">
    <name type="scientific">Blattamonas nauphoetae</name>
    <dbReference type="NCBI Taxonomy" id="2049346"/>
    <lineage>
        <taxon>Eukaryota</taxon>
        <taxon>Metamonada</taxon>
        <taxon>Preaxostyla</taxon>
        <taxon>Oxymonadida</taxon>
        <taxon>Blattamonas</taxon>
    </lineage>
</organism>
<proteinExistence type="predicted"/>
<reference evidence="1 2" key="1">
    <citation type="journal article" date="2022" name="bioRxiv">
        <title>Genomics of Preaxostyla Flagellates Illuminates Evolutionary Transitions and the Path Towards Mitochondrial Loss.</title>
        <authorList>
            <person name="Novak L.V.F."/>
            <person name="Treitli S.C."/>
            <person name="Pyrih J."/>
            <person name="Halakuc P."/>
            <person name="Pipaliya S.V."/>
            <person name="Vacek V."/>
            <person name="Brzon O."/>
            <person name="Soukal P."/>
            <person name="Eme L."/>
            <person name="Dacks J.B."/>
            <person name="Karnkowska A."/>
            <person name="Elias M."/>
            <person name="Hampl V."/>
        </authorList>
    </citation>
    <scope>NUCLEOTIDE SEQUENCE [LARGE SCALE GENOMIC DNA]</scope>
    <source>
        <strain evidence="1">NAU3</strain>
        <tissue evidence="1">Gut</tissue>
    </source>
</reference>
<sequence length="357" mass="41657">MRFNLKTPTTEAFRRELKEEMISSGLASSSPPFILTAELVCALSDCETMDVVDRIVGLLDSDCSLDDDTILRMCVFIARHNSRSLQLAFRNTGRTTEQYLHTIESFLSVHIESFDQAPIRSLLSSRPDDHEPTMDVWDEVDLEIVHIVVRMRKQNQLSIDIDCKEFQDFFINFVVRSLQHARHCAARLTRTQLDRLIAPSIDSLNEYFKHRRLTLYSSSGQWQKVFQGVCSVCYQPALARAISKTGLFFRIVNGITKRFEVQWSMTNLMFLTHFMRSRKFDRETERMLRRGLFAAVREEGLEDLVEYRLLIKRDNSSYDEVEYQTQHILESFGTNLPALHPYDTPGTDWLYHFLCRL</sequence>